<feature type="compositionally biased region" description="Polar residues" evidence="1">
    <location>
        <begin position="624"/>
        <end position="638"/>
    </location>
</feature>
<organism evidence="3 4">
    <name type="scientific">Botryosphaeria dothidea</name>
    <dbReference type="NCBI Taxonomy" id="55169"/>
    <lineage>
        <taxon>Eukaryota</taxon>
        <taxon>Fungi</taxon>
        <taxon>Dikarya</taxon>
        <taxon>Ascomycota</taxon>
        <taxon>Pezizomycotina</taxon>
        <taxon>Dothideomycetes</taxon>
        <taxon>Dothideomycetes incertae sedis</taxon>
        <taxon>Botryosphaeriales</taxon>
        <taxon>Botryosphaeriaceae</taxon>
        <taxon>Botryosphaeria</taxon>
    </lineage>
</organism>
<accession>A0A8H4J9U4</accession>
<keyword evidence="2" id="KW-0472">Membrane</keyword>
<feature type="compositionally biased region" description="Polar residues" evidence="1">
    <location>
        <begin position="234"/>
        <end position="252"/>
    </location>
</feature>
<feature type="compositionally biased region" description="Low complexity" evidence="1">
    <location>
        <begin position="611"/>
        <end position="623"/>
    </location>
</feature>
<feature type="transmembrane region" description="Helical" evidence="2">
    <location>
        <begin position="858"/>
        <end position="877"/>
    </location>
</feature>
<dbReference type="AlphaFoldDB" id="A0A8H4J9U4"/>
<feature type="compositionally biased region" description="Basic and acidic residues" evidence="1">
    <location>
        <begin position="781"/>
        <end position="800"/>
    </location>
</feature>
<feature type="region of interest" description="Disordered" evidence="1">
    <location>
        <begin position="608"/>
        <end position="722"/>
    </location>
</feature>
<feature type="compositionally biased region" description="Low complexity" evidence="1">
    <location>
        <begin position="131"/>
        <end position="146"/>
    </location>
</feature>
<protein>
    <recommendedName>
        <fullName evidence="5">Serine-rich protein</fullName>
    </recommendedName>
</protein>
<feature type="transmembrane region" description="Helical" evidence="2">
    <location>
        <begin position="751"/>
        <end position="773"/>
    </location>
</feature>
<evidence type="ECO:0000256" key="1">
    <source>
        <dbReference type="SAM" id="MobiDB-lite"/>
    </source>
</evidence>
<feature type="compositionally biased region" description="Polar residues" evidence="1">
    <location>
        <begin position="209"/>
        <end position="226"/>
    </location>
</feature>
<feature type="compositionally biased region" description="Polar residues" evidence="1">
    <location>
        <begin position="1"/>
        <end position="11"/>
    </location>
</feature>
<feature type="compositionally biased region" description="Low complexity" evidence="1">
    <location>
        <begin position="482"/>
        <end position="495"/>
    </location>
</feature>
<dbReference type="Proteomes" id="UP000572817">
    <property type="component" value="Unassembled WGS sequence"/>
</dbReference>
<feature type="region of interest" description="Disordered" evidence="1">
    <location>
        <begin position="1"/>
        <end position="582"/>
    </location>
</feature>
<gene>
    <name evidence="3" type="ORF">GTA08_BOTSDO00081</name>
</gene>
<feature type="compositionally biased region" description="Low complexity" evidence="1">
    <location>
        <begin position="362"/>
        <end position="374"/>
    </location>
</feature>
<evidence type="ECO:0008006" key="5">
    <source>
        <dbReference type="Google" id="ProtNLM"/>
    </source>
</evidence>
<name>A0A8H4J9U4_9PEZI</name>
<reference evidence="3" key="1">
    <citation type="submission" date="2020-04" db="EMBL/GenBank/DDBJ databases">
        <title>Genome Assembly and Annotation of Botryosphaeria dothidea sdau 11-99, a Latent Pathogen of Apple Fruit Ring Rot in China.</title>
        <authorList>
            <person name="Yu C."/>
            <person name="Diao Y."/>
            <person name="Lu Q."/>
            <person name="Zhao J."/>
            <person name="Cui S."/>
            <person name="Peng C."/>
            <person name="He B."/>
            <person name="Liu H."/>
        </authorList>
    </citation>
    <scope>NUCLEOTIDE SEQUENCE [LARGE SCALE GENOMIC DNA]</scope>
    <source>
        <strain evidence="3">Sdau11-99</strain>
    </source>
</reference>
<feature type="compositionally biased region" description="Basic and acidic residues" evidence="1">
    <location>
        <begin position="343"/>
        <end position="357"/>
    </location>
</feature>
<dbReference type="OrthoDB" id="4153178at2759"/>
<evidence type="ECO:0000313" key="3">
    <source>
        <dbReference type="EMBL" id="KAF4314618.1"/>
    </source>
</evidence>
<evidence type="ECO:0000313" key="4">
    <source>
        <dbReference type="Proteomes" id="UP000572817"/>
    </source>
</evidence>
<feature type="compositionally biased region" description="Basic and acidic residues" evidence="1">
    <location>
        <begin position="496"/>
        <end position="505"/>
    </location>
</feature>
<feature type="compositionally biased region" description="Polar residues" evidence="1">
    <location>
        <begin position="444"/>
        <end position="481"/>
    </location>
</feature>
<comment type="caution">
    <text evidence="3">The sequence shown here is derived from an EMBL/GenBank/DDBJ whole genome shotgun (WGS) entry which is preliminary data.</text>
</comment>
<dbReference type="EMBL" id="WWBZ02000001">
    <property type="protein sequence ID" value="KAF4314618.1"/>
    <property type="molecule type" value="Genomic_DNA"/>
</dbReference>
<feature type="compositionally biased region" description="Polar residues" evidence="1">
    <location>
        <begin position="330"/>
        <end position="342"/>
    </location>
</feature>
<evidence type="ECO:0000256" key="2">
    <source>
        <dbReference type="SAM" id="Phobius"/>
    </source>
</evidence>
<sequence length="879" mass="94983">MSSPPTSDTQHSSPPSSPRATRPTSPRSPPRRILHEQRPSDTNAAAGGPTIRIVEDPGSPVYGKSPYPSQPSHVLSPSAAGASRQDGLVSPVSDSGRSASPGADSRPSSFVQRMAARYEGMAGKPLDPQPRSSSASFRASTSTTVSDAETLNTLAAPFSPTDNRFSQGTTPPTSPLPSFSDRKHDSFGSLGLLQEEKPPIAPTVRAVIPSSSTTGDSTFRPSQDTSRQSHDYSQDFTETSYESNASTPTLTYHNKDRRGSLASFSSREGPADRPPTRGKESESRRGSWASASGVAPDDRPPTRGSNYIRHGSFDDGDDGDGDEPARPPTRGSNSLRSFSTTHTVERRPSRANLREASEQSLSSGAPSSGRPRSATSSGRPRSATSPLGTSHDNRSIEEFTGGSLLHFPNRPSSSGGEWSDPRMVPPPPRMPEPESLRRYKWSPPLSTIESVSEPRTGSVASTLALSGMSRTNRRQTMGSLGSSEPWTSSEPWNSSSEHRSSESRADIPSTPSDFQVMPRPLFSGTRGGNGQLESRHSEEGNDTVGELHPQPLRLQRSGLFRRGSNGNLSNDGRPDTAASDRSSYTSLFVNTIPQWARLYYRRSERVSLATDSSDSPNNSPLPSRTATMQSGTSRSPTEANFPIHPIWSPRRRPHQRGGSGSPSARSSLGPNVMPYESQDSIHPVPPPKSASRTRASGRTRANTGGTRSMPPTAGGRESFTPRLRRDRKSVTLSVWTVPSIDEALGTPANKYILLFTLGFVMPLCWIIAAFIPLPTRPNDELERLGGKMPEKTNEKGKERAQPGAEQQPGAGVMMGNETNIEAGLGLDLRNTIQEHQRDWALEERRWLKARWWRRANRGMSVVGTGIIIAVVVVAVLATR</sequence>
<feature type="compositionally biased region" description="Basic and acidic residues" evidence="1">
    <location>
        <begin position="269"/>
        <end position="285"/>
    </location>
</feature>
<feature type="compositionally biased region" description="Low complexity" evidence="1">
    <location>
        <begin position="12"/>
        <end position="25"/>
    </location>
</feature>
<feature type="compositionally biased region" description="Low complexity" evidence="1">
    <location>
        <begin position="661"/>
        <end position="670"/>
    </location>
</feature>
<keyword evidence="2" id="KW-0812">Transmembrane</keyword>
<keyword evidence="2" id="KW-1133">Transmembrane helix</keyword>
<feature type="compositionally biased region" description="Low complexity" evidence="1">
    <location>
        <begin position="689"/>
        <end position="708"/>
    </location>
</feature>
<feature type="region of interest" description="Disordered" evidence="1">
    <location>
        <begin position="781"/>
        <end position="814"/>
    </location>
</feature>
<keyword evidence="4" id="KW-1185">Reference proteome</keyword>
<feature type="compositionally biased region" description="Polar residues" evidence="1">
    <location>
        <begin position="375"/>
        <end position="390"/>
    </location>
</feature>
<proteinExistence type="predicted"/>